<dbReference type="SMART" id="SM00065">
    <property type="entry name" value="GAF"/>
    <property type="match status" value="1"/>
</dbReference>
<evidence type="ECO:0000256" key="2">
    <source>
        <dbReference type="ARBA" id="ARBA00012438"/>
    </source>
</evidence>
<dbReference type="SUPFAM" id="SSF55781">
    <property type="entry name" value="GAF domain-like"/>
    <property type="match status" value="1"/>
</dbReference>
<proteinExistence type="predicted"/>
<dbReference type="InterPro" id="IPR003661">
    <property type="entry name" value="HisK_dim/P_dom"/>
</dbReference>
<dbReference type="InterPro" id="IPR029016">
    <property type="entry name" value="GAF-like_dom_sf"/>
</dbReference>
<dbReference type="SMART" id="SM00388">
    <property type="entry name" value="HisKA"/>
    <property type="match status" value="1"/>
</dbReference>
<dbReference type="InterPro" id="IPR004358">
    <property type="entry name" value="Sig_transdc_His_kin-like_C"/>
</dbReference>
<dbReference type="GO" id="GO:0000155">
    <property type="term" value="F:phosphorelay sensor kinase activity"/>
    <property type="evidence" value="ECO:0007669"/>
    <property type="project" value="InterPro"/>
</dbReference>
<dbReference type="NCBIfam" id="TIGR00229">
    <property type="entry name" value="sensory_box"/>
    <property type="match status" value="1"/>
</dbReference>
<dbReference type="Pfam" id="PF01590">
    <property type="entry name" value="GAF"/>
    <property type="match status" value="1"/>
</dbReference>
<dbReference type="InterPro" id="IPR003594">
    <property type="entry name" value="HATPase_dom"/>
</dbReference>
<organism evidence="6 7">
    <name type="scientific">Bradyrhizobium lablabi</name>
    <dbReference type="NCBI Taxonomy" id="722472"/>
    <lineage>
        <taxon>Bacteria</taxon>
        <taxon>Pseudomonadati</taxon>
        <taxon>Pseudomonadota</taxon>
        <taxon>Alphaproteobacteria</taxon>
        <taxon>Hyphomicrobiales</taxon>
        <taxon>Nitrobacteraceae</taxon>
        <taxon>Bradyrhizobium</taxon>
    </lineage>
</organism>
<feature type="domain" description="PAC" evidence="5">
    <location>
        <begin position="1021"/>
        <end position="1075"/>
    </location>
</feature>
<keyword evidence="3" id="KW-0597">Phosphoprotein</keyword>
<dbReference type="InterPro" id="IPR035965">
    <property type="entry name" value="PAS-like_dom_sf"/>
</dbReference>
<dbReference type="PROSITE" id="PS50109">
    <property type="entry name" value="HIS_KIN"/>
    <property type="match status" value="1"/>
</dbReference>
<comment type="catalytic activity">
    <reaction evidence="1">
        <text>ATP + protein L-histidine = ADP + protein N-phospho-L-histidine.</text>
        <dbReference type="EC" id="2.7.13.3"/>
    </reaction>
</comment>
<dbReference type="CDD" id="cd00082">
    <property type="entry name" value="HisKA"/>
    <property type="match status" value="1"/>
</dbReference>
<name>A0A1H4VNW4_9BRAD</name>
<dbReference type="InterPro" id="IPR000700">
    <property type="entry name" value="PAS-assoc_C"/>
</dbReference>
<dbReference type="Gene3D" id="3.30.565.10">
    <property type="entry name" value="Histidine kinase-like ATPase, C-terminal domain"/>
    <property type="match status" value="1"/>
</dbReference>
<dbReference type="EC" id="2.7.13.3" evidence="2"/>
<dbReference type="Pfam" id="PF02518">
    <property type="entry name" value="HATPase_c"/>
    <property type="match status" value="1"/>
</dbReference>
<dbReference type="Gene3D" id="3.30.450.40">
    <property type="match status" value="1"/>
</dbReference>
<dbReference type="InterPro" id="IPR036890">
    <property type="entry name" value="HATPase_C_sf"/>
</dbReference>
<dbReference type="InterPro" id="IPR003018">
    <property type="entry name" value="GAF"/>
</dbReference>
<evidence type="ECO:0000259" key="5">
    <source>
        <dbReference type="PROSITE" id="PS50113"/>
    </source>
</evidence>
<dbReference type="InterPro" id="IPR005467">
    <property type="entry name" value="His_kinase_dom"/>
</dbReference>
<dbReference type="SUPFAM" id="SSF47384">
    <property type="entry name" value="Homodimeric domain of signal transducing histidine kinase"/>
    <property type="match status" value="1"/>
</dbReference>
<gene>
    <name evidence="6" type="ORF">SAMN05444171_2347</name>
</gene>
<evidence type="ECO:0000256" key="3">
    <source>
        <dbReference type="ARBA" id="ARBA00022553"/>
    </source>
</evidence>
<dbReference type="EMBL" id="FNTI01000001">
    <property type="protein sequence ID" value="SEC82560.1"/>
    <property type="molecule type" value="Genomic_DNA"/>
</dbReference>
<dbReference type="PROSITE" id="PS50113">
    <property type="entry name" value="PAC"/>
    <property type="match status" value="1"/>
</dbReference>
<dbReference type="PRINTS" id="PR00344">
    <property type="entry name" value="BCTRLSENSOR"/>
</dbReference>
<dbReference type="InterPro" id="IPR036097">
    <property type="entry name" value="HisK_dim/P_sf"/>
</dbReference>
<protein>
    <recommendedName>
        <fullName evidence="2">histidine kinase</fullName>
        <ecNumber evidence="2">2.7.13.3</ecNumber>
    </recommendedName>
</protein>
<dbReference type="Pfam" id="PF00512">
    <property type="entry name" value="HisKA"/>
    <property type="match status" value="1"/>
</dbReference>
<dbReference type="SMART" id="SM00387">
    <property type="entry name" value="HATPase_c"/>
    <property type="match status" value="1"/>
</dbReference>
<dbReference type="Gene3D" id="1.10.287.130">
    <property type="match status" value="1"/>
</dbReference>
<accession>A0A1H4VNW4</accession>
<dbReference type="InterPro" id="IPR053159">
    <property type="entry name" value="Hybrid_Histidine_Kinase"/>
</dbReference>
<dbReference type="SUPFAM" id="SSF55874">
    <property type="entry name" value="ATPase domain of HSP90 chaperone/DNA topoisomerase II/histidine kinase"/>
    <property type="match status" value="1"/>
</dbReference>
<evidence type="ECO:0000313" key="7">
    <source>
        <dbReference type="Proteomes" id="UP000183208"/>
    </source>
</evidence>
<dbReference type="RefSeq" id="WP_074819109.1">
    <property type="nucleotide sequence ID" value="NZ_FNTI01000001.1"/>
</dbReference>
<dbReference type="SUPFAM" id="SSF55785">
    <property type="entry name" value="PYP-like sensor domain (PAS domain)"/>
    <property type="match status" value="1"/>
</dbReference>
<evidence type="ECO:0000256" key="1">
    <source>
        <dbReference type="ARBA" id="ARBA00000085"/>
    </source>
</evidence>
<evidence type="ECO:0000259" key="4">
    <source>
        <dbReference type="PROSITE" id="PS50109"/>
    </source>
</evidence>
<reference evidence="6 7" key="1">
    <citation type="submission" date="2016-10" db="EMBL/GenBank/DDBJ databases">
        <authorList>
            <person name="de Groot N.N."/>
        </authorList>
    </citation>
    <scope>NUCLEOTIDE SEQUENCE [LARGE SCALE GENOMIC DNA]</scope>
    <source>
        <strain evidence="6 7">GAS522</strain>
    </source>
</reference>
<dbReference type="PANTHER" id="PTHR43642">
    <property type="entry name" value="HYBRID SIGNAL TRANSDUCTION HISTIDINE KINASE G"/>
    <property type="match status" value="1"/>
</dbReference>
<feature type="domain" description="Histidine kinase" evidence="4">
    <location>
        <begin position="1095"/>
        <end position="1310"/>
    </location>
</feature>
<evidence type="ECO:0000313" key="6">
    <source>
        <dbReference type="EMBL" id="SEC82560.1"/>
    </source>
</evidence>
<dbReference type="Gene3D" id="3.30.450.20">
    <property type="entry name" value="PAS domain"/>
    <property type="match status" value="1"/>
</dbReference>
<dbReference type="OrthoDB" id="9789238at2"/>
<dbReference type="Proteomes" id="UP000183208">
    <property type="component" value="Unassembled WGS sequence"/>
</dbReference>
<dbReference type="PANTHER" id="PTHR43642:SF1">
    <property type="entry name" value="HYBRID SIGNAL TRANSDUCTION HISTIDINE KINASE G"/>
    <property type="match status" value="1"/>
</dbReference>
<sequence>MADSLRCQPDHARSLAQLVHSKTGGNPFFAIQFLSSLEQEGLLAFAAGRASWAWNVEEIVTKSFTENVVDLMVAKLGRLPGNVQQALKQLACMGNSARVATLTAVYGDTREALDTALWEAVRLDLVSSNHDTYSFTHDRIQEAAYSLIPEAERAPIHLQIGRTLVTSLTAEEINTQVFDIVNQFNRAVNLIETPSERQQVARLNLTAGRRSKASTAYRAALRYFVAGSASLLSVETWDHCYRLNFEIELDRAECEYLTGDLEAAGNRLSTLYDRAETVADRGAVTRLRMTLYTTLDRTDRAVAGGLDFLRHVGIEWLPHPTDDEVDRELARMWQLLAERRIEGLIDLPLMKDPELLATVDVLAEFLAPATFTDNNLFDLAVLRMTNLSLQHGNCDASACAYALLNIVLGLGHGEHRAALRFGQLGCDLVDKRGLDRFKAKVYTFFGTFVLPSAMHYSCSRAMLKRAVDAATATGDLTYVAYSLRSLVANIMASGEPLADIEQEVDQALLFMRGAKFGLAADSLVAQLIFIRTLRGQRLDRNLFLEIDGDERGFERRLNEGGSRLTVAAARYYIYKLQEHFFAGDISAAVAVIARAHNVIWSTRHFLEIVDYHFYSALILVATCESVPAEQRQLTIEAIEAHRRQIAKWADGCSANHAHREALIAAELANLDGRESDAMRLYEEAIKSARENGFVQNEGIASELAAKFYQTRGAGKAAKGYLWLARLCYDRWGASHKVQQLDALHPDLTEGRPAGDFRPAPSLEHVDLAAVIETSQAVSEEIVLDRLIERIMVIAVEHAGADRGLLILSVDGDVRIEAEAEIVRGAVQVAFRSERVSSTELCEPILRYVVRTQESILLDDASANGHFVEDDYIRRNCVRSLTCLPLIKQSHLVGALYLENRLATHVFAPERITVLRVLASQAAISLENARLYSDLKNTEARLQASLDEMQMHVSLIENSSDFIGYLPTKGRDSYINAGGRRLVGIELDADISEVQISDLRPAQEDQRYIEEIHPALVRDGRWTGERNLRHFKTNAPIPVLQNLFYIIDKQTGEKKGIASICKDITEQQQAEEALRKAHADLAQVAQRTTMGQFAASIAHELSQPLMAIVTSAETCLLRLKKDQPEIEKARSAAERVVRDGHRASEVIRSVRALLKRASPGIDRFDANQAIRDVVDLTRTRIRQLSIALDLNLAGTATVIGDRGQLQQVLLNLIANAIDAMAEIMDRKRLLRIETQEVEPGSLTIRVEDSGTGVDPDKSSQIYDAFFTTKPEGMGMGLAICRSIVEVHGGRLWVEQRRPNGSIFSFTIPTATGLQK</sequence>
<dbReference type="InterPro" id="IPR000014">
    <property type="entry name" value="PAS"/>
</dbReference>